<evidence type="ECO:0000256" key="3">
    <source>
        <dbReference type="ARBA" id="ARBA00022679"/>
    </source>
</evidence>
<feature type="domain" description="MmeI-like C-terminal" evidence="8">
    <location>
        <begin position="852"/>
        <end position="930"/>
    </location>
</feature>
<feature type="domain" description="MmeI-like target recognition" evidence="7">
    <location>
        <begin position="646"/>
        <end position="847"/>
    </location>
</feature>
<reference evidence="10" key="1">
    <citation type="submission" date="2021-03" db="EMBL/GenBank/DDBJ databases">
        <authorList>
            <person name="Kim M.K."/>
        </authorList>
    </citation>
    <scope>NUCLEOTIDE SEQUENCE</scope>
    <source>
        <strain evidence="10">BT186</strain>
    </source>
</reference>
<dbReference type="GO" id="GO:0003676">
    <property type="term" value="F:nucleic acid binding"/>
    <property type="evidence" value="ECO:0007669"/>
    <property type="project" value="InterPro"/>
</dbReference>
<keyword evidence="11" id="KW-1185">Reference proteome</keyword>
<comment type="caution">
    <text evidence="10">The sequence shown here is derived from an EMBL/GenBank/DDBJ whole genome shotgun (WGS) entry which is preliminary data.</text>
</comment>
<dbReference type="Gene3D" id="3.40.50.150">
    <property type="entry name" value="Vaccinia Virus protein VP39"/>
    <property type="match status" value="1"/>
</dbReference>
<evidence type="ECO:0000256" key="2">
    <source>
        <dbReference type="ARBA" id="ARBA00022603"/>
    </source>
</evidence>
<dbReference type="InterPro" id="IPR046817">
    <property type="entry name" value="MmeI_N"/>
</dbReference>
<name>A0A939ESV5_9BACT</name>
<dbReference type="EMBL" id="JAFLQZ010000001">
    <property type="protein sequence ID" value="MBO0356494.1"/>
    <property type="molecule type" value="Genomic_DNA"/>
</dbReference>
<dbReference type="InterPro" id="IPR046818">
    <property type="entry name" value="MmeI_C"/>
</dbReference>
<evidence type="ECO:0000259" key="8">
    <source>
        <dbReference type="Pfam" id="PF20467"/>
    </source>
</evidence>
<accession>A0A939ESV5</accession>
<dbReference type="Pfam" id="PF20465">
    <property type="entry name" value="MmeI_hel"/>
    <property type="match status" value="1"/>
</dbReference>
<comment type="catalytic activity">
    <reaction evidence="4">
        <text>a 2'-deoxyadenosine in DNA + S-adenosyl-L-methionine = an N(6)-methyl-2'-deoxyadenosine in DNA + S-adenosyl-L-homocysteine + H(+)</text>
        <dbReference type="Rhea" id="RHEA:15197"/>
        <dbReference type="Rhea" id="RHEA-COMP:12418"/>
        <dbReference type="Rhea" id="RHEA-COMP:12419"/>
        <dbReference type="ChEBI" id="CHEBI:15378"/>
        <dbReference type="ChEBI" id="CHEBI:57856"/>
        <dbReference type="ChEBI" id="CHEBI:59789"/>
        <dbReference type="ChEBI" id="CHEBI:90615"/>
        <dbReference type="ChEBI" id="CHEBI:90616"/>
        <dbReference type="EC" id="2.1.1.72"/>
    </reaction>
</comment>
<dbReference type="EC" id="2.1.1.72" evidence="1"/>
<dbReference type="PROSITE" id="PS00092">
    <property type="entry name" value="N6_MTASE"/>
    <property type="match status" value="1"/>
</dbReference>
<keyword evidence="3" id="KW-0808">Transferase</keyword>
<dbReference type="PANTHER" id="PTHR33841">
    <property type="entry name" value="DNA METHYLTRANSFERASE YEEA-RELATED"/>
    <property type="match status" value="1"/>
</dbReference>
<feature type="domain" description="MmeI-like DNA-methyltransferase" evidence="9">
    <location>
        <begin position="361"/>
        <end position="621"/>
    </location>
</feature>
<sequence length="946" mass="106818">MPLSWTEIRKNAYDFARNAKDYSSEQGEAQTFWNDFFEVFGINRRKVARFEENVTRHDPTLPAGAVAAPGPARRGRIDLFWPGILLGESKSLGKNLDDAYHQALEYVGGLEPHDKPQYIFVSDFARLRLYDLRPSTVFPKPEQHTEIQLSDLGQHVRLFGFMAGYQQRTYQEQDPVNVQAAERMGRLHDQLEASGYRGSDLERYLVRLLFCLFAEDTDIFPRAAFMDLVSQHAGPKGQHLGPLLHQLFETLDTPEDQRPAALPEHLREFPYVNGDLFKGGLRTVAFDSQMRDLLLDATRLDWGQISPAIFGSLFQSVMNPQERRTLGAHYTSEQNIRKALGPLLLDEKRAELARLAALSATTRAPRLRAMQSELAKLRLLDPACGCGNFLVVAYRELRLLELELLELLYPNEAGTQQGLGVATLVQLQVDQMHGIEIDEFAARIAEVALWLVDHQMNQLLSVRFGQYYARLPLRHRARILHANALTTDWNEVLPNTDASHIVGNPPFVGHHYQTEEQKADLRRVLHGVSAAGVLDFVSAWFWKTAEYVQGTDVRAALVSTNSITQGEQVGLLWGPIIFRFGMKIHFAHQTFKWTNEARGKAAVHCIIIGFGPQDVPVKRLFEYASVTDTQPHEINPDNITPYLTGGPTVLLTNRPRPISPVPAMRYGNKPTDGGHLILSDEEREELLAAEPAVARFVRPFTGAQEFINGQSRWCLWLVDMQPGELKQMPLVRARVEAVKQFRLASKAAATRGYQNHTLFRQLAQPDTAYLLIPRVSSEKRPYVPIGFMPKDVIASDLVNTVPNATLYHFGVLTSAMHMAWMRYTCGRLKSDYRYSKDIVYNNFPWPAEPSAADRQPIEAAAQVVLDARAAHPGSTLADLYDPLAMPPDLRAAHRHLDRLVDRLYLRRPFKHDTERVQRLFEKYAELSAPLAPAAAPAKGHARRAKP</sequence>
<evidence type="ECO:0000259" key="6">
    <source>
        <dbReference type="Pfam" id="PF20465"/>
    </source>
</evidence>
<dbReference type="InterPro" id="IPR002052">
    <property type="entry name" value="DNA_methylase_N6_adenine_CS"/>
</dbReference>
<evidence type="ECO:0000256" key="1">
    <source>
        <dbReference type="ARBA" id="ARBA00011900"/>
    </source>
</evidence>
<dbReference type="InterPro" id="IPR029063">
    <property type="entry name" value="SAM-dependent_MTases_sf"/>
</dbReference>
<dbReference type="Pfam" id="PF20467">
    <property type="entry name" value="MmeI_C"/>
    <property type="match status" value="1"/>
</dbReference>
<evidence type="ECO:0000256" key="4">
    <source>
        <dbReference type="ARBA" id="ARBA00047942"/>
    </source>
</evidence>
<dbReference type="GO" id="GO:0032259">
    <property type="term" value="P:methylation"/>
    <property type="evidence" value="ECO:0007669"/>
    <property type="project" value="UniProtKB-KW"/>
</dbReference>
<dbReference type="InterPro" id="IPR046819">
    <property type="entry name" value="MmeI_hel"/>
</dbReference>
<evidence type="ECO:0000259" key="9">
    <source>
        <dbReference type="Pfam" id="PF20473"/>
    </source>
</evidence>
<dbReference type="GO" id="GO:0009007">
    <property type="term" value="F:site-specific DNA-methyltransferase (adenine-specific) activity"/>
    <property type="evidence" value="ECO:0007669"/>
    <property type="project" value="UniProtKB-EC"/>
</dbReference>
<dbReference type="PANTHER" id="PTHR33841:SF1">
    <property type="entry name" value="DNA METHYLTRANSFERASE A"/>
    <property type="match status" value="1"/>
</dbReference>
<dbReference type="SUPFAM" id="SSF53335">
    <property type="entry name" value="S-adenosyl-L-methionine-dependent methyltransferases"/>
    <property type="match status" value="1"/>
</dbReference>
<evidence type="ECO:0000313" key="11">
    <source>
        <dbReference type="Proteomes" id="UP000664144"/>
    </source>
</evidence>
<evidence type="ECO:0000259" key="5">
    <source>
        <dbReference type="Pfam" id="PF20464"/>
    </source>
</evidence>
<feature type="domain" description="MmeI-like helicase spacer" evidence="6">
    <location>
        <begin position="200"/>
        <end position="277"/>
    </location>
</feature>
<gene>
    <name evidence="10" type="ORF">J0X19_00925</name>
</gene>
<dbReference type="Pfam" id="PF20473">
    <property type="entry name" value="MmeI_Mtase"/>
    <property type="match status" value="1"/>
</dbReference>
<evidence type="ECO:0000313" key="10">
    <source>
        <dbReference type="EMBL" id="MBO0356494.1"/>
    </source>
</evidence>
<dbReference type="Pfam" id="PF20466">
    <property type="entry name" value="MmeI_TRD"/>
    <property type="match status" value="1"/>
</dbReference>
<keyword evidence="2 10" id="KW-0489">Methyltransferase</keyword>
<feature type="domain" description="MmeI-like N-terminal" evidence="5">
    <location>
        <begin position="11"/>
        <end position="193"/>
    </location>
</feature>
<dbReference type="AlphaFoldDB" id="A0A939ESV5"/>
<organism evidence="10 11">
    <name type="scientific">Hymenobacter telluris</name>
    <dbReference type="NCBI Taxonomy" id="2816474"/>
    <lineage>
        <taxon>Bacteria</taxon>
        <taxon>Pseudomonadati</taxon>
        <taxon>Bacteroidota</taxon>
        <taxon>Cytophagia</taxon>
        <taxon>Cytophagales</taxon>
        <taxon>Hymenobacteraceae</taxon>
        <taxon>Hymenobacter</taxon>
    </lineage>
</organism>
<dbReference type="InterPro" id="IPR050953">
    <property type="entry name" value="N4_N6_ade-DNA_methylase"/>
</dbReference>
<proteinExistence type="predicted"/>
<dbReference type="Pfam" id="PF20464">
    <property type="entry name" value="MmeI_N"/>
    <property type="match status" value="1"/>
</dbReference>
<dbReference type="InterPro" id="IPR046816">
    <property type="entry name" value="MmeI_Mtase"/>
</dbReference>
<dbReference type="RefSeq" id="WP_206980002.1">
    <property type="nucleotide sequence ID" value="NZ_JAFLQZ010000001.1"/>
</dbReference>
<evidence type="ECO:0000259" key="7">
    <source>
        <dbReference type="Pfam" id="PF20466"/>
    </source>
</evidence>
<dbReference type="Proteomes" id="UP000664144">
    <property type="component" value="Unassembled WGS sequence"/>
</dbReference>
<dbReference type="InterPro" id="IPR046820">
    <property type="entry name" value="MmeI_TRD"/>
</dbReference>
<protein>
    <recommendedName>
        <fullName evidence="1">site-specific DNA-methyltransferase (adenine-specific)</fullName>
        <ecNumber evidence="1">2.1.1.72</ecNumber>
    </recommendedName>
</protein>